<evidence type="ECO:0000259" key="8">
    <source>
        <dbReference type="PROSITE" id="PS51100"/>
    </source>
</evidence>
<dbReference type="EC" id="2.7.1.-" evidence="9"/>
<sequence length="98" mass="10991">MEKVIVVCEAGITTSLLVKKLNDLAQEKGQEVDIQSKSLEEGLDYVKEHRVDVVLLGPQIHHIAEKYEEATNAKVAKISVDNYNTMNVYSIFEQISEA</sequence>
<evidence type="ECO:0000313" key="9">
    <source>
        <dbReference type="EMBL" id="MFD1064961.1"/>
    </source>
</evidence>
<evidence type="ECO:0000256" key="7">
    <source>
        <dbReference type="PROSITE-ProRule" id="PRU00423"/>
    </source>
</evidence>
<protein>
    <submittedName>
        <fullName evidence="9">PTS sugar transporter subunit IIB</fullName>
        <ecNumber evidence="9">2.7.1.-</ecNumber>
    </submittedName>
</protein>
<dbReference type="InterPro" id="IPR051819">
    <property type="entry name" value="PTS_sugar-specific_EIIB"/>
</dbReference>
<dbReference type="Proteomes" id="UP001597041">
    <property type="component" value="Unassembled WGS sequence"/>
</dbReference>
<keyword evidence="4 9" id="KW-0808">Transferase</keyword>
<dbReference type="PANTHER" id="PTHR34581">
    <property type="entry name" value="PTS SYSTEM N,N'-DIACETYLCHITOBIOSE-SPECIFIC EIIB COMPONENT"/>
    <property type="match status" value="1"/>
</dbReference>
<accession>A0ABW3NF65</accession>
<organism evidence="9 10">
    <name type="scientific">Oceanobacillus locisalsi</name>
    <dbReference type="NCBI Taxonomy" id="546107"/>
    <lineage>
        <taxon>Bacteria</taxon>
        <taxon>Bacillati</taxon>
        <taxon>Bacillota</taxon>
        <taxon>Bacilli</taxon>
        <taxon>Bacillales</taxon>
        <taxon>Bacillaceae</taxon>
        <taxon>Oceanobacillus</taxon>
    </lineage>
</organism>
<dbReference type="PROSITE" id="PS51100">
    <property type="entry name" value="PTS_EIIB_TYPE_3"/>
    <property type="match status" value="1"/>
</dbReference>
<dbReference type="RefSeq" id="WP_379590481.1">
    <property type="nucleotide sequence ID" value="NZ_JBHTKK010000002.1"/>
</dbReference>
<keyword evidence="1" id="KW-0813">Transport</keyword>
<evidence type="ECO:0000256" key="1">
    <source>
        <dbReference type="ARBA" id="ARBA00022448"/>
    </source>
</evidence>
<keyword evidence="3 9" id="KW-0762">Sugar transport</keyword>
<dbReference type="EMBL" id="JBHTKK010000002">
    <property type="protein sequence ID" value="MFD1064961.1"/>
    <property type="molecule type" value="Genomic_DNA"/>
</dbReference>
<dbReference type="InterPro" id="IPR036095">
    <property type="entry name" value="PTS_EIIB-like_sf"/>
</dbReference>
<proteinExistence type="predicted"/>
<dbReference type="PANTHER" id="PTHR34581:SF2">
    <property type="entry name" value="PTS SYSTEM N,N'-DIACETYLCHITOBIOSE-SPECIFIC EIIB COMPONENT"/>
    <property type="match status" value="1"/>
</dbReference>
<dbReference type="InterPro" id="IPR013012">
    <property type="entry name" value="PTS_EIIB_3"/>
</dbReference>
<keyword evidence="5" id="KW-0598">Phosphotransferase system</keyword>
<dbReference type="Gene3D" id="3.40.50.2300">
    <property type="match status" value="1"/>
</dbReference>
<keyword evidence="10" id="KW-1185">Reference proteome</keyword>
<evidence type="ECO:0000256" key="4">
    <source>
        <dbReference type="ARBA" id="ARBA00022679"/>
    </source>
</evidence>
<comment type="caution">
    <text evidence="9">The sequence shown here is derived from an EMBL/GenBank/DDBJ whole genome shotgun (WGS) entry which is preliminary data.</text>
</comment>
<keyword evidence="6" id="KW-0418">Kinase</keyword>
<feature type="domain" description="PTS EIIB type-3" evidence="8">
    <location>
        <begin position="1"/>
        <end position="98"/>
    </location>
</feature>
<name>A0ABW3NF65_9BACI</name>
<evidence type="ECO:0000256" key="5">
    <source>
        <dbReference type="ARBA" id="ARBA00022683"/>
    </source>
</evidence>
<evidence type="ECO:0000256" key="3">
    <source>
        <dbReference type="ARBA" id="ARBA00022597"/>
    </source>
</evidence>
<reference evidence="10" key="1">
    <citation type="journal article" date="2019" name="Int. J. Syst. Evol. Microbiol.">
        <title>The Global Catalogue of Microorganisms (GCM) 10K type strain sequencing project: providing services to taxonomists for standard genome sequencing and annotation.</title>
        <authorList>
            <consortium name="The Broad Institute Genomics Platform"/>
            <consortium name="The Broad Institute Genome Sequencing Center for Infectious Disease"/>
            <person name="Wu L."/>
            <person name="Ma J."/>
        </authorList>
    </citation>
    <scope>NUCLEOTIDE SEQUENCE [LARGE SCALE GENOMIC DNA]</scope>
    <source>
        <strain evidence="10">CCUG 56608</strain>
    </source>
</reference>
<feature type="modified residue" description="Phosphocysteine; by EIIA" evidence="7">
    <location>
        <position position="8"/>
    </location>
</feature>
<evidence type="ECO:0000313" key="10">
    <source>
        <dbReference type="Proteomes" id="UP001597041"/>
    </source>
</evidence>
<keyword evidence="2" id="KW-0597">Phosphoprotein</keyword>
<dbReference type="InterPro" id="IPR003501">
    <property type="entry name" value="PTS_EIIB_2/3"/>
</dbReference>
<evidence type="ECO:0000256" key="6">
    <source>
        <dbReference type="ARBA" id="ARBA00022777"/>
    </source>
</evidence>
<dbReference type="SUPFAM" id="SSF52794">
    <property type="entry name" value="PTS system IIB component-like"/>
    <property type="match status" value="1"/>
</dbReference>
<dbReference type="Pfam" id="PF02302">
    <property type="entry name" value="PTS_IIB"/>
    <property type="match status" value="1"/>
</dbReference>
<dbReference type="GO" id="GO:0016740">
    <property type="term" value="F:transferase activity"/>
    <property type="evidence" value="ECO:0007669"/>
    <property type="project" value="UniProtKB-KW"/>
</dbReference>
<gene>
    <name evidence="9" type="ORF">ACFQ19_02885</name>
</gene>
<evidence type="ECO:0000256" key="2">
    <source>
        <dbReference type="ARBA" id="ARBA00022553"/>
    </source>
</evidence>